<keyword evidence="12" id="KW-1185">Reference proteome</keyword>
<dbReference type="AlphaFoldDB" id="A0AAV5NCA1"/>
<organism evidence="11 12">
    <name type="scientific">Gluconobacter cerinus</name>
    <dbReference type="NCBI Taxonomy" id="38307"/>
    <lineage>
        <taxon>Bacteria</taxon>
        <taxon>Pseudomonadati</taxon>
        <taxon>Pseudomonadota</taxon>
        <taxon>Alphaproteobacteria</taxon>
        <taxon>Acetobacterales</taxon>
        <taxon>Acetobacteraceae</taxon>
        <taxon>Gluconobacter</taxon>
    </lineage>
</organism>
<evidence type="ECO:0000256" key="2">
    <source>
        <dbReference type="ARBA" id="ARBA00022475"/>
    </source>
</evidence>
<keyword evidence="5 9" id="KW-0812">Transmembrane</keyword>
<evidence type="ECO:0000256" key="6">
    <source>
        <dbReference type="ARBA" id="ARBA00022989"/>
    </source>
</evidence>
<dbReference type="Gene3D" id="3.90.550.10">
    <property type="entry name" value="Spore Coat Polysaccharide Biosynthesis Protein SpsA, Chain A"/>
    <property type="match status" value="1"/>
</dbReference>
<evidence type="ECO:0000256" key="5">
    <source>
        <dbReference type="ARBA" id="ARBA00022692"/>
    </source>
</evidence>
<evidence type="ECO:0000256" key="8">
    <source>
        <dbReference type="ARBA" id="ARBA00038152"/>
    </source>
</evidence>
<dbReference type="GO" id="GO:0005886">
    <property type="term" value="C:plasma membrane"/>
    <property type="evidence" value="ECO:0007669"/>
    <property type="project" value="UniProtKB-SubCell"/>
</dbReference>
<dbReference type="CDD" id="cd04187">
    <property type="entry name" value="DPM1_like_bac"/>
    <property type="match status" value="1"/>
</dbReference>
<dbReference type="Proteomes" id="UP001156614">
    <property type="component" value="Unassembled WGS sequence"/>
</dbReference>
<dbReference type="Pfam" id="PF00535">
    <property type="entry name" value="Glycos_transf_2"/>
    <property type="match status" value="1"/>
</dbReference>
<dbReference type="RefSeq" id="WP_099211055.1">
    <property type="nucleotide sequence ID" value="NZ_BEWM01000001.1"/>
</dbReference>
<comment type="similarity">
    <text evidence="8">Belongs to the glycosyltransferase 2 family. GtrB subfamily.</text>
</comment>
<accession>A0AAV5NCA1</accession>
<dbReference type="PANTHER" id="PTHR48090">
    <property type="entry name" value="UNDECAPRENYL-PHOSPHATE 4-DEOXY-4-FORMAMIDO-L-ARABINOSE TRANSFERASE-RELATED"/>
    <property type="match status" value="1"/>
</dbReference>
<dbReference type="SUPFAM" id="SSF53448">
    <property type="entry name" value="Nucleotide-diphospho-sugar transferases"/>
    <property type="match status" value="1"/>
</dbReference>
<dbReference type="InterPro" id="IPR029044">
    <property type="entry name" value="Nucleotide-diphossugar_trans"/>
</dbReference>
<evidence type="ECO:0000259" key="10">
    <source>
        <dbReference type="Pfam" id="PF00535"/>
    </source>
</evidence>
<dbReference type="InterPro" id="IPR001173">
    <property type="entry name" value="Glyco_trans_2-like"/>
</dbReference>
<dbReference type="FunFam" id="3.90.550.10:FF:000079">
    <property type="entry name" value="Probable glycosyl transferase"/>
    <property type="match status" value="1"/>
</dbReference>
<dbReference type="EMBL" id="BSNU01000002">
    <property type="protein sequence ID" value="GLQ62082.1"/>
    <property type="molecule type" value="Genomic_DNA"/>
</dbReference>
<evidence type="ECO:0000256" key="1">
    <source>
        <dbReference type="ARBA" id="ARBA00004651"/>
    </source>
</evidence>
<name>A0AAV5NCA1_9PROT</name>
<keyword evidence="2" id="KW-1003">Cell membrane</keyword>
<comment type="subcellular location">
    <subcellularLocation>
        <location evidence="1">Cell membrane</location>
        <topology evidence="1">Multi-pass membrane protein</topology>
    </subcellularLocation>
</comment>
<sequence>MLKTVSLIVPFYNEQSAITIFADKIIPVLEKIPEIGWKIVCIDDGSSDATLAQLLDLSQRDPRFRILELSRNFGKEAALTAGLDAADSDAVVIIDADLQDPPEVIFQMVKAWREGAEVVLGRRVDRSTDSTLKRKTAAWFYELHSKISHIQIPENVGDFRLMDRCVVDALKRLPERQRFMKGLFAWVGFRTVTVDYARLPRSAGTTKFSGFSLWNFALEGFTSFSTIPIRLWTYLGTMGALCALVYGLFIIIRTILWGNPVPGYASLFAAITLFSSVQIISIGMLGEYIGRIYMETKQRPIYVLRKTYN</sequence>
<proteinExistence type="inferred from homology"/>
<dbReference type="PANTHER" id="PTHR48090:SF1">
    <property type="entry name" value="PROPHAGE BACTOPRENOL GLUCOSYL TRANSFERASE HOMOLOG"/>
    <property type="match status" value="1"/>
</dbReference>
<evidence type="ECO:0000313" key="11">
    <source>
        <dbReference type="EMBL" id="GLQ62082.1"/>
    </source>
</evidence>
<keyword evidence="3" id="KW-0328">Glycosyltransferase</keyword>
<evidence type="ECO:0000256" key="9">
    <source>
        <dbReference type="SAM" id="Phobius"/>
    </source>
</evidence>
<evidence type="ECO:0000256" key="4">
    <source>
        <dbReference type="ARBA" id="ARBA00022679"/>
    </source>
</evidence>
<evidence type="ECO:0000256" key="7">
    <source>
        <dbReference type="ARBA" id="ARBA00023136"/>
    </source>
</evidence>
<dbReference type="GO" id="GO:0016757">
    <property type="term" value="F:glycosyltransferase activity"/>
    <property type="evidence" value="ECO:0007669"/>
    <property type="project" value="UniProtKB-KW"/>
</dbReference>
<keyword evidence="6 9" id="KW-1133">Transmembrane helix</keyword>
<feature type="transmembrane region" description="Helical" evidence="9">
    <location>
        <begin position="264"/>
        <end position="289"/>
    </location>
</feature>
<dbReference type="InterPro" id="IPR050256">
    <property type="entry name" value="Glycosyltransferase_2"/>
</dbReference>
<feature type="transmembrane region" description="Helical" evidence="9">
    <location>
        <begin position="231"/>
        <end position="252"/>
    </location>
</feature>
<keyword evidence="7 9" id="KW-0472">Membrane</keyword>
<evidence type="ECO:0000313" key="12">
    <source>
        <dbReference type="Proteomes" id="UP001156614"/>
    </source>
</evidence>
<gene>
    <name evidence="11" type="ORF">GCM10007867_09270</name>
</gene>
<protein>
    <submittedName>
        <fullName evidence="11">Glycosyl transferase</fullName>
    </submittedName>
</protein>
<comment type="caution">
    <text evidence="11">The sequence shown here is derived from an EMBL/GenBank/DDBJ whole genome shotgun (WGS) entry which is preliminary data.</text>
</comment>
<feature type="domain" description="Glycosyltransferase 2-like" evidence="10">
    <location>
        <begin position="6"/>
        <end position="167"/>
    </location>
</feature>
<keyword evidence="4 11" id="KW-0808">Transferase</keyword>
<reference evidence="12" key="1">
    <citation type="journal article" date="2019" name="Int. J. Syst. Evol. Microbiol.">
        <title>The Global Catalogue of Microorganisms (GCM) 10K type strain sequencing project: providing services to taxonomists for standard genome sequencing and annotation.</title>
        <authorList>
            <consortium name="The Broad Institute Genomics Platform"/>
            <consortium name="The Broad Institute Genome Sequencing Center for Infectious Disease"/>
            <person name="Wu L."/>
            <person name="Ma J."/>
        </authorList>
    </citation>
    <scope>NUCLEOTIDE SEQUENCE [LARGE SCALE GENOMIC DNA]</scope>
    <source>
        <strain evidence="12">NBRC 3267</strain>
    </source>
</reference>
<evidence type="ECO:0000256" key="3">
    <source>
        <dbReference type="ARBA" id="ARBA00022676"/>
    </source>
</evidence>